<reference evidence="3" key="1">
    <citation type="journal article" date="2018" name="Int. J. Syst. Evol. Microbiol.">
        <title>Jatrophihabitans telluris sp. nov., isolated from sediment soil of lava forest wetlands and the emended description of the genus Jatrophihabitans.</title>
        <authorList>
            <person name="Lee K.C."/>
            <person name="Suh M.K."/>
            <person name="Eom M.K."/>
            <person name="Kim K.K."/>
            <person name="Kim J.S."/>
            <person name="Kim D.S."/>
            <person name="Ko S.H."/>
            <person name="Shin Y.K."/>
            <person name="Lee J.S."/>
        </authorList>
    </citation>
    <scope>NUCLEOTIDE SEQUENCE</scope>
    <source>
        <strain evidence="3">N237</strain>
    </source>
</reference>
<organism evidence="3 4">
    <name type="scientific">Jatrophihabitans telluris</name>
    <dbReference type="NCBI Taxonomy" id="2038343"/>
    <lineage>
        <taxon>Bacteria</taxon>
        <taxon>Bacillati</taxon>
        <taxon>Actinomycetota</taxon>
        <taxon>Actinomycetes</taxon>
        <taxon>Jatrophihabitantales</taxon>
        <taxon>Jatrophihabitantaceae</taxon>
        <taxon>Jatrophihabitans</taxon>
    </lineage>
</organism>
<gene>
    <name evidence="3" type="ORF">M6D93_02900</name>
</gene>
<evidence type="ECO:0000256" key="1">
    <source>
        <dbReference type="ARBA" id="ARBA00023172"/>
    </source>
</evidence>
<dbReference type="InterPro" id="IPR013762">
    <property type="entry name" value="Integrase-like_cat_sf"/>
</dbReference>
<dbReference type="InterPro" id="IPR011010">
    <property type="entry name" value="DNA_brk_join_enz"/>
</dbReference>
<dbReference type="SUPFAM" id="SSF56349">
    <property type="entry name" value="DNA breaking-rejoining enzymes"/>
    <property type="match status" value="1"/>
</dbReference>
<name>A0ABY4QZG3_9ACTN</name>
<evidence type="ECO:0000313" key="4">
    <source>
        <dbReference type="Proteomes" id="UP001056336"/>
    </source>
</evidence>
<accession>A0ABY4QZG3</accession>
<dbReference type="Pfam" id="PF00589">
    <property type="entry name" value="Phage_integrase"/>
    <property type="match status" value="1"/>
</dbReference>
<dbReference type="PROSITE" id="PS51898">
    <property type="entry name" value="TYR_RECOMBINASE"/>
    <property type="match status" value="1"/>
</dbReference>
<keyword evidence="1" id="KW-0233">DNA recombination</keyword>
<reference evidence="3" key="2">
    <citation type="submission" date="2022-05" db="EMBL/GenBank/DDBJ databases">
        <authorList>
            <person name="Kim J.-S."/>
            <person name="Lee K."/>
            <person name="Suh M."/>
            <person name="Eom M."/>
            <person name="Kim J.-S."/>
            <person name="Kim D.-S."/>
            <person name="Ko S.-H."/>
            <person name="Shin Y."/>
            <person name="Lee J.-S."/>
        </authorList>
    </citation>
    <scope>NUCLEOTIDE SEQUENCE</scope>
    <source>
        <strain evidence="3">N237</strain>
    </source>
</reference>
<protein>
    <submittedName>
        <fullName evidence="3">Tyrosine-type recombinase/integrase</fullName>
    </submittedName>
</protein>
<dbReference type="RefSeq" id="WP_249772851.1">
    <property type="nucleotide sequence ID" value="NZ_CP097332.1"/>
</dbReference>
<evidence type="ECO:0000259" key="2">
    <source>
        <dbReference type="PROSITE" id="PS51898"/>
    </source>
</evidence>
<dbReference type="InterPro" id="IPR002104">
    <property type="entry name" value="Integrase_catalytic"/>
</dbReference>
<dbReference type="Gene3D" id="1.10.443.10">
    <property type="entry name" value="Intergrase catalytic core"/>
    <property type="match status" value="1"/>
</dbReference>
<dbReference type="Proteomes" id="UP001056336">
    <property type="component" value="Chromosome"/>
</dbReference>
<keyword evidence="4" id="KW-1185">Reference proteome</keyword>
<evidence type="ECO:0000313" key="3">
    <source>
        <dbReference type="EMBL" id="UQX88955.1"/>
    </source>
</evidence>
<sequence length="84" mass="9227">MGLSHAGVRRARLHDARHTAATLLLVQGVDARTVMDLMGWSQISMTTRYQHVVMDLRRAAAERMSDALWGPTATKTATKPTPLA</sequence>
<dbReference type="EMBL" id="CP097332">
    <property type="protein sequence ID" value="UQX88955.1"/>
    <property type="molecule type" value="Genomic_DNA"/>
</dbReference>
<proteinExistence type="predicted"/>
<feature type="domain" description="Tyr recombinase" evidence="2">
    <location>
        <begin position="1"/>
        <end position="62"/>
    </location>
</feature>